<gene>
    <name evidence="2" type="ORF">SAMN06265379_101602</name>
</gene>
<dbReference type="RefSeq" id="WP_142531953.1">
    <property type="nucleotide sequence ID" value="NZ_FXTB01000001.1"/>
</dbReference>
<dbReference type="OrthoDB" id="1121176at2"/>
<name>A0A521B2T8_SACCC</name>
<protein>
    <submittedName>
        <fullName evidence="2">Auto-transporter adhesin, head GIN domain</fullName>
    </submittedName>
</protein>
<organism evidence="2 3">
    <name type="scientific">Saccharicrinis carchari</name>
    <dbReference type="NCBI Taxonomy" id="1168039"/>
    <lineage>
        <taxon>Bacteria</taxon>
        <taxon>Pseudomonadati</taxon>
        <taxon>Bacteroidota</taxon>
        <taxon>Bacteroidia</taxon>
        <taxon>Marinilabiliales</taxon>
        <taxon>Marinilabiliaceae</taxon>
        <taxon>Saccharicrinis</taxon>
    </lineage>
</organism>
<evidence type="ECO:0000313" key="2">
    <source>
        <dbReference type="EMBL" id="SMO41090.1"/>
    </source>
</evidence>
<sequence length="249" mass="27355">MKTYGFALIIFLLGSILGCDYIDALTSEDEILFSTLPLKPFDEVVIDTSVKLILKNDSVYHARLQGLGFVLSRLNIKQVGKIIYLEADGAGFRKKQAAEVILHAPSFKILTSNWPAEIVTKDTLRLNHFSMVINGRGAFTASDITIKANSLSIAAYGSNAGTHVFRGEVETFRVISEGLTSIDARNLLAHKVNYTQRSVNPAYVFATEQLVVEMAAAGSIYLWGNPQVSVDKQLPTYEVKLGEVVKNNP</sequence>
<dbReference type="AlphaFoldDB" id="A0A521B2T8"/>
<evidence type="ECO:0000259" key="1">
    <source>
        <dbReference type="Pfam" id="PF10988"/>
    </source>
</evidence>
<dbReference type="Proteomes" id="UP000319040">
    <property type="component" value="Unassembled WGS sequence"/>
</dbReference>
<keyword evidence="3" id="KW-1185">Reference proteome</keyword>
<dbReference type="InterPro" id="IPR021255">
    <property type="entry name" value="DUF2807"/>
</dbReference>
<dbReference type="Pfam" id="PF10988">
    <property type="entry name" value="DUF2807"/>
    <property type="match status" value="1"/>
</dbReference>
<feature type="domain" description="Putative auto-transporter adhesin head GIN" evidence="1">
    <location>
        <begin position="40"/>
        <end position="226"/>
    </location>
</feature>
<dbReference type="EMBL" id="FXTB01000001">
    <property type="protein sequence ID" value="SMO41090.1"/>
    <property type="molecule type" value="Genomic_DNA"/>
</dbReference>
<evidence type="ECO:0000313" key="3">
    <source>
        <dbReference type="Proteomes" id="UP000319040"/>
    </source>
</evidence>
<dbReference type="PROSITE" id="PS51257">
    <property type="entry name" value="PROKAR_LIPOPROTEIN"/>
    <property type="match status" value="1"/>
</dbReference>
<reference evidence="2 3" key="1">
    <citation type="submission" date="2017-05" db="EMBL/GenBank/DDBJ databases">
        <authorList>
            <person name="Varghese N."/>
            <person name="Submissions S."/>
        </authorList>
    </citation>
    <scope>NUCLEOTIDE SEQUENCE [LARGE SCALE GENOMIC DNA]</scope>
    <source>
        <strain evidence="2 3">DSM 27040</strain>
    </source>
</reference>
<accession>A0A521B2T8</accession>
<dbReference type="Gene3D" id="2.160.20.120">
    <property type="match status" value="1"/>
</dbReference>
<proteinExistence type="predicted"/>